<dbReference type="EMBL" id="VFQE01000001">
    <property type="protein sequence ID" value="TQN43677.1"/>
    <property type="molecule type" value="Genomic_DNA"/>
</dbReference>
<dbReference type="InterPro" id="IPR002575">
    <property type="entry name" value="Aminoglycoside_PTrfase"/>
</dbReference>
<dbReference type="Proteomes" id="UP000319865">
    <property type="component" value="Unassembled WGS sequence"/>
</dbReference>
<dbReference type="InterPro" id="IPR051678">
    <property type="entry name" value="AGP_Transferase"/>
</dbReference>
<dbReference type="AlphaFoldDB" id="A0A543PHZ8"/>
<dbReference type="RefSeq" id="WP_142026140.1">
    <property type="nucleotide sequence ID" value="NZ_VFQE01000001.1"/>
</dbReference>
<reference evidence="2 3" key="1">
    <citation type="submission" date="2019-06" db="EMBL/GenBank/DDBJ databases">
        <title>Sequencing the genomes of 1000 actinobacteria strains.</title>
        <authorList>
            <person name="Klenk H.-P."/>
        </authorList>
    </citation>
    <scope>NUCLEOTIDE SEQUENCE [LARGE SCALE GENOMIC DNA]</scope>
    <source>
        <strain evidence="2 3">DSM 46837</strain>
    </source>
</reference>
<keyword evidence="2" id="KW-0808">Transferase</keyword>
<name>A0A543PHZ8_9ACTN</name>
<dbReference type="Gene3D" id="3.90.1200.10">
    <property type="match status" value="1"/>
</dbReference>
<accession>A0A543PHZ8</accession>
<proteinExistence type="predicted"/>
<evidence type="ECO:0000313" key="3">
    <source>
        <dbReference type="Proteomes" id="UP000319865"/>
    </source>
</evidence>
<gene>
    <name evidence="2" type="ORF">FHU33_3137</name>
</gene>
<keyword evidence="3" id="KW-1185">Reference proteome</keyword>
<dbReference type="OrthoDB" id="9797603at2"/>
<evidence type="ECO:0000313" key="2">
    <source>
        <dbReference type="EMBL" id="TQN43677.1"/>
    </source>
</evidence>
<dbReference type="SUPFAM" id="SSF56112">
    <property type="entry name" value="Protein kinase-like (PK-like)"/>
    <property type="match status" value="1"/>
</dbReference>
<dbReference type="PANTHER" id="PTHR21310:SF15">
    <property type="entry name" value="AMINOGLYCOSIDE PHOSPHOTRANSFERASE DOMAIN-CONTAINING PROTEIN"/>
    <property type="match status" value="1"/>
</dbReference>
<feature type="domain" description="Aminoglycoside phosphotransferase" evidence="1">
    <location>
        <begin position="45"/>
        <end position="271"/>
    </location>
</feature>
<evidence type="ECO:0000259" key="1">
    <source>
        <dbReference type="Pfam" id="PF01636"/>
    </source>
</evidence>
<dbReference type="Pfam" id="PF01636">
    <property type="entry name" value="APH"/>
    <property type="match status" value="1"/>
</dbReference>
<dbReference type="PANTHER" id="PTHR21310">
    <property type="entry name" value="AMINOGLYCOSIDE PHOSPHOTRANSFERASE-RELATED-RELATED"/>
    <property type="match status" value="1"/>
</dbReference>
<organism evidence="2 3">
    <name type="scientific">Blastococcus colisei</name>
    <dbReference type="NCBI Taxonomy" id="1564162"/>
    <lineage>
        <taxon>Bacteria</taxon>
        <taxon>Bacillati</taxon>
        <taxon>Actinomycetota</taxon>
        <taxon>Actinomycetes</taxon>
        <taxon>Geodermatophilales</taxon>
        <taxon>Geodermatophilaceae</taxon>
        <taxon>Blastococcus</taxon>
    </lineage>
</organism>
<dbReference type="GO" id="GO:0016301">
    <property type="term" value="F:kinase activity"/>
    <property type="evidence" value="ECO:0007669"/>
    <property type="project" value="UniProtKB-KW"/>
</dbReference>
<dbReference type="InterPro" id="IPR011009">
    <property type="entry name" value="Kinase-like_dom_sf"/>
</dbReference>
<keyword evidence="2" id="KW-0418">Kinase</keyword>
<comment type="caution">
    <text evidence="2">The sequence shown here is derived from an EMBL/GenBank/DDBJ whole genome shotgun (WGS) entry which is preliminary data.</text>
</comment>
<protein>
    <submittedName>
        <fullName evidence="2">Aminoglycoside phosphotransferase (APT) family kinase protein</fullName>
    </submittedName>
</protein>
<sequence length="333" mass="35355">MGRADVYSQPDAPDPVLPAALVAELGRGHLPDDLVLDGDATVEVDESGGEARVYLLNGAARDGRGPAPARGHGGVVVKTQRPHRLRPRTSLAKEAALLTALAGALAGRIPRVYGYDCVETDVGWVEFIVMSRIPGRAVGRTSLPPPTRRELLRELAGVLRVVHALDAGGLRTAGVLPVAEGAAGLRERLEPNFADLVENLTSRPDRWPLDVSPGHVAERALAALPRHLDQPPVALHSNPGPTHAFTDPAGRFTGLIDFGDAYASHPALDLRSWPDPHDRLALREHYLQGAAPSAEWDAVWTAAMIYADLAALAGSSAHAHRAAADLTDRLGQV</sequence>